<dbReference type="EMBL" id="BARU01045637">
    <property type="protein sequence ID" value="GAH95191.1"/>
    <property type="molecule type" value="Genomic_DNA"/>
</dbReference>
<feature type="non-terminal residue" evidence="1">
    <location>
        <position position="146"/>
    </location>
</feature>
<name>X1JKD5_9ZZZZ</name>
<sequence length="146" mass="17402">LNKFITIKRGSFITSIEQIRKKINDRLVTTQKIRTCVKILKNMQFLTNETTSGYSHITIIKYDFYQDASRYKTRKLTSHQQAPNKPLTINNNVNNVKNIIPSISRINFNYKTKRWENITKEDIKDWSIINPNCDVKIELEHMRQWL</sequence>
<gene>
    <name evidence="1" type="ORF">S03H2_69166</name>
</gene>
<accession>X1JKD5</accession>
<comment type="caution">
    <text evidence="1">The sequence shown here is derived from an EMBL/GenBank/DDBJ whole genome shotgun (WGS) entry which is preliminary data.</text>
</comment>
<evidence type="ECO:0000313" key="1">
    <source>
        <dbReference type="EMBL" id="GAH95191.1"/>
    </source>
</evidence>
<organism evidence="1">
    <name type="scientific">marine sediment metagenome</name>
    <dbReference type="NCBI Taxonomy" id="412755"/>
    <lineage>
        <taxon>unclassified sequences</taxon>
        <taxon>metagenomes</taxon>
        <taxon>ecological metagenomes</taxon>
    </lineage>
</organism>
<feature type="non-terminal residue" evidence="1">
    <location>
        <position position="1"/>
    </location>
</feature>
<proteinExistence type="predicted"/>
<dbReference type="AlphaFoldDB" id="X1JKD5"/>
<reference evidence="1" key="1">
    <citation type="journal article" date="2014" name="Front. Microbiol.">
        <title>High frequency of phylogenetically diverse reductive dehalogenase-homologous genes in deep subseafloor sedimentary metagenomes.</title>
        <authorList>
            <person name="Kawai M."/>
            <person name="Futagami T."/>
            <person name="Toyoda A."/>
            <person name="Takaki Y."/>
            <person name="Nishi S."/>
            <person name="Hori S."/>
            <person name="Arai W."/>
            <person name="Tsubouchi T."/>
            <person name="Morono Y."/>
            <person name="Uchiyama I."/>
            <person name="Ito T."/>
            <person name="Fujiyama A."/>
            <person name="Inagaki F."/>
            <person name="Takami H."/>
        </authorList>
    </citation>
    <scope>NUCLEOTIDE SEQUENCE</scope>
    <source>
        <strain evidence="1">Expedition CK06-06</strain>
    </source>
</reference>
<protein>
    <submittedName>
        <fullName evidence="1">Uncharacterized protein</fullName>
    </submittedName>
</protein>